<organism evidence="1 2">
    <name type="scientific">Corchorus olitorius</name>
    <dbReference type="NCBI Taxonomy" id="93759"/>
    <lineage>
        <taxon>Eukaryota</taxon>
        <taxon>Viridiplantae</taxon>
        <taxon>Streptophyta</taxon>
        <taxon>Embryophyta</taxon>
        <taxon>Tracheophyta</taxon>
        <taxon>Spermatophyta</taxon>
        <taxon>Magnoliopsida</taxon>
        <taxon>eudicotyledons</taxon>
        <taxon>Gunneridae</taxon>
        <taxon>Pentapetalae</taxon>
        <taxon>rosids</taxon>
        <taxon>malvids</taxon>
        <taxon>Malvales</taxon>
        <taxon>Malvaceae</taxon>
        <taxon>Grewioideae</taxon>
        <taxon>Apeibeae</taxon>
        <taxon>Corchorus</taxon>
    </lineage>
</organism>
<dbReference type="AlphaFoldDB" id="A0A1R3KRT8"/>
<evidence type="ECO:0000313" key="1">
    <source>
        <dbReference type="EMBL" id="OMP09812.1"/>
    </source>
</evidence>
<proteinExistence type="predicted"/>
<dbReference type="EMBL" id="AWUE01012173">
    <property type="protein sequence ID" value="OMP09812.1"/>
    <property type="molecule type" value="Genomic_DNA"/>
</dbReference>
<dbReference type="Proteomes" id="UP000187203">
    <property type="component" value="Unassembled WGS sequence"/>
</dbReference>
<sequence>MQEPNLLHQDLEALASASEAVTFGGSTWGESQVEGALAGDFADRGESGGVGTEHMYGGFFQWRMRLGDDCLRRI</sequence>
<accession>A0A1R3KRT8</accession>
<protein>
    <submittedName>
        <fullName evidence="1">Global transcription factor group</fullName>
    </submittedName>
</protein>
<gene>
    <name evidence="1" type="ORF">COLO4_05111</name>
</gene>
<comment type="caution">
    <text evidence="1">The sequence shown here is derived from an EMBL/GenBank/DDBJ whole genome shotgun (WGS) entry which is preliminary data.</text>
</comment>
<evidence type="ECO:0000313" key="2">
    <source>
        <dbReference type="Proteomes" id="UP000187203"/>
    </source>
</evidence>
<name>A0A1R3KRT8_9ROSI</name>
<keyword evidence="2" id="KW-1185">Reference proteome</keyword>
<reference evidence="2" key="1">
    <citation type="submission" date="2013-09" db="EMBL/GenBank/DDBJ databases">
        <title>Corchorus olitorius genome sequencing.</title>
        <authorList>
            <person name="Alam M."/>
            <person name="Haque M.S."/>
            <person name="Islam M.S."/>
            <person name="Emdad E.M."/>
            <person name="Islam M.M."/>
            <person name="Ahmed B."/>
            <person name="Halim A."/>
            <person name="Hossen Q.M.M."/>
            <person name="Hossain M.Z."/>
            <person name="Ahmed R."/>
            <person name="Khan M.M."/>
            <person name="Islam R."/>
            <person name="Rashid M.M."/>
            <person name="Khan S.A."/>
            <person name="Rahman M.S."/>
            <person name="Alam M."/>
            <person name="Yahiya A.S."/>
            <person name="Khan M.S."/>
            <person name="Azam M.S."/>
            <person name="Haque T."/>
            <person name="Lashkar M.Z.H."/>
            <person name="Akhand A.I."/>
            <person name="Morshed G."/>
            <person name="Roy S."/>
            <person name="Uddin K.S."/>
            <person name="Rabeya T."/>
            <person name="Hossain A.S."/>
            <person name="Chowdhury A."/>
            <person name="Snigdha A.R."/>
            <person name="Mortoza M.S."/>
            <person name="Matin S.A."/>
            <person name="Hoque S.M.E."/>
            <person name="Islam M.K."/>
            <person name="Roy D.K."/>
            <person name="Haider R."/>
            <person name="Moosa M.M."/>
            <person name="Elias S.M."/>
            <person name="Hasan A.M."/>
            <person name="Jahan S."/>
            <person name="Shafiuddin M."/>
            <person name="Mahmood N."/>
            <person name="Shommy N.S."/>
        </authorList>
    </citation>
    <scope>NUCLEOTIDE SEQUENCE [LARGE SCALE GENOMIC DNA]</scope>
    <source>
        <strain evidence="2">cv. O-4</strain>
    </source>
</reference>